<comment type="caution">
    <text evidence="8">The sequence shown here is derived from an EMBL/GenBank/DDBJ whole genome shotgun (WGS) entry which is preliminary data.</text>
</comment>
<dbReference type="PROSITE" id="PS00107">
    <property type="entry name" value="PROTEIN_KINASE_ATP"/>
    <property type="match status" value="1"/>
</dbReference>
<keyword evidence="1" id="KW-0808">Transferase</keyword>
<feature type="domain" description="Protein kinase" evidence="7">
    <location>
        <begin position="8"/>
        <end position="266"/>
    </location>
</feature>
<organism evidence="8 9">
    <name type="scientific">Dillenia turbinata</name>
    <dbReference type="NCBI Taxonomy" id="194707"/>
    <lineage>
        <taxon>Eukaryota</taxon>
        <taxon>Viridiplantae</taxon>
        <taxon>Streptophyta</taxon>
        <taxon>Embryophyta</taxon>
        <taxon>Tracheophyta</taxon>
        <taxon>Spermatophyta</taxon>
        <taxon>Magnoliopsida</taxon>
        <taxon>eudicotyledons</taxon>
        <taxon>Gunneridae</taxon>
        <taxon>Pentapetalae</taxon>
        <taxon>Dilleniales</taxon>
        <taxon>Dilleniaceae</taxon>
        <taxon>Dillenia</taxon>
    </lineage>
</organism>
<dbReference type="PANTHER" id="PTHR48011">
    <property type="entry name" value="CCR4-NOT TRANSCRIPTIONAL COMPLEX SUBUNIT CAF120-RELATED"/>
    <property type="match status" value="1"/>
</dbReference>
<dbReference type="Gene3D" id="1.10.510.10">
    <property type="entry name" value="Transferase(Phosphotransferase) domain 1"/>
    <property type="match status" value="1"/>
</dbReference>
<evidence type="ECO:0000256" key="6">
    <source>
        <dbReference type="RuleBase" id="RU000304"/>
    </source>
</evidence>
<proteinExistence type="inferred from homology"/>
<protein>
    <submittedName>
        <fullName evidence="8">Protein kinase domain</fullName>
    </submittedName>
</protein>
<keyword evidence="3 8" id="KW-0418">Kinase</keyword>
<dbReference type="SUPFAM" id="SSF56112">
    <property type="entry name" value="Protein kinase-like (PK-like)"/>
    <property type="match status" value="1"/>
</dbReference>
<name>A0AAN8V8U7_9MAGN</name>
<comment type="similarity">
    <text evidence="6">Belongs to the protein kinase superfamily.</text>
</comment>
<evidence type="ECO:0000313" key="9">
    <source>
        <dbReference type="Proteomes" id="UP001370490"/>
    </source>
</evidence>
<dbReference type="InterPro" id="IPR000719">
    <property type="entry name" value="Prot_kinase_dom"/>
</dbReference>
<feature type="binding site" evidence="5">
    <location>
        <position position="37"/>
    </location>
    <ligand>
        <name>ATP</name>
        <dbReference type="ChEBI" id="CHEBI:30616"/>
    </ligand>
</feature>
<dbReference type="PROSITE" id="PS50011">
    <property type="entry name" value="PROTEIN_KINASE_DOM"/>
    <property type="match status" value="1"/>
</dbReference>
<evidence type="ECO:0000256" key="1">
    <source>
        <dbReference type="ARBA" id="ARBA00022679"/>
    </source>
</evidence>
<dbReference type="InterPro" id="IPR017441">
    <property type="entry name" value="Protein_kinase_ATP_BS"/>
</dbReference>
<dbReference type="GO" id="GO:0007165">
    <property type="term" value="P:signal transduction"/>
    <property type="evidence" value="ECO:0007669"/>
    <property type="project" value="TreeGrafter"/>
</dbReference>
<dbReference type="GO" id="GO:0004674">
    <property type="term" value="F:protein serine/threonine kinase activity"/>
    <property type="evidence" value="ECO:0007669"/>
    <property type="project" value="UniProtKB-KW"/>
</dbReference>
<accession>A0AAN8V8U7</accession>
<dbReference type="InterPro" id="IPR052751">
    <property type="entry name" value="Plant_MAPKKK"/>
</dbReference>
<evidence type="ECO:0000256" key="5">
    <source>
        <dbReference type="PROSITE-ProRule" id="PRU10141"/>
    </source>
</evidence>
<dbReference type="GO" id="GO:0005524">
    <property type="term" value="F:ATP binding"/>
    <property type="evidence" value="ECO:0007669"/>
    <property type="project" value="UniProtKB-UniRule"/>
</dbReference>
<evidence type="ECO:0000256" key="4">
    <source>
        <dbReference type="ARBA" id="ARBA00022840"/>
    </source>
</evidence>
<dbReference type="Pfam" id="PF00069">
    <property type="entry name" value="Pkinase"/>
    <property type="match status" value="1"/>
</dbReference>
<dbReference type="AlphaFoldDB" id="A0AAN8V8U7"/>
<reference evidence="8 9" key="1">
    <citation type="submission" date="2023-12" db="EMBL/GenBank/DDBJ databases">
        <title>A high-quality genome assembly for Dillenia turbinata (Dilleniales).</title>
        <authorList>
            <person name="Chanderbali A."/>
        </authorList>
    </citation>
    <scope>NUCLEOTIDE SEQUENCE [LARGE SCALE GENOMIC DNA]</scope>
    <source>
        <strain evidence="8">LSX21</strain>
        <tissue evidence="8">Leaf</tissue>
    </source>
</reference>
<dbReference type="EMBL" id="JBAMMX010000015">
    <property type="protein sequence ID" value="KAK6927109.1"/>
    <property type="molecule type" value="Genomic_DNA"/>
</dbReference>
<dbReference type="PANTHER" id="PTHR48011:SF7">
    <property type="entry name" value="F10K1.14 PROTEIN"/>
    <property type="match status" value="1"/>
</dbReference>
<gene>
    <name evidence="8" type="ORF">RJ641_008828</name>
</gene>
<keyword evidence="2 5" id="KW-0547">Nucleotide-binding</keyword>
<keyword evidence="6" id="KW-0723">Serine/threonine-protein kinase</keyword>
<keyword evidence="9" id="KW-1185">Reference proteome</keyword>
<dbReference type="CDD" id="cd06606">
    <property type="entry name" value="STKc_MAPKKK"/>
    <property type="match status" value="1"/>
</dbReference>
<dbReference type="SMART" id="SM00220">
    <property type="entry name" value="S_TKc"/>
    <property type="match status" value="1"/>
</dbReference>
<keyword evidence="4 5" id="KW-0067">ATP-binding</keyword>
<evidence type="ECO:0000313" key="8">
    <source>
        <dbReference type="EMBL" id="KAK6927109.1"/>
    </source>
</evidence>
<evidence type="ECO:0000256" key="2">
    <source>
        <dbReference type="ARBA" id="ARBA00022741"/>
    </source>
</evidence>
<dbReference type="PROSITE" id="PS00108">
    <property type="entry name" value="PROTEIN_KINASE_ST"/>
    <property type="match status" value="1"/>
</dbReference>
<evidence type="ECO:0000256" key="3">
    <source>
        <dbReference type="ARBA" id="ARBA00022777"/>
    </source>
</evidence>
<sequence length="468" mass="52874">MGNQRVAWFRGSCIGKGSFGTVNLAFKKSNGAVFAVKSVNSNPGIPSQVEALENEIRILRSLSSAYVVEYLGDDSTEEEDPTTSYRNLHMEYMPGGTVADMASNGADVDESVFRAYTQCIVSALKYIHSKNIVHCDVKGKNVLVGATPGSAKLADFGSAKQISDGNTSSSPRGSPLWMAPEVIRGEFQGKESDVWSLGCTVIEMVTGKPAWEDNGADALLKIGFSNELPKIPIRLSELGRDFLEKCLRRNPSERWSCDQLLQHPFVSNSNSSFDSSPRCILDWANSEFEEEDEEEAEFCSNFSQISNFNFDTEEEQVVSARGRISKLVTELGENWESNGWVTVRSSITKEEEIQMRRNSGYSYCVEYTKNNGDWEYSGKSEGEEDRERELEERGWSWPRGSHKEDNQRVYYYYYLHLTLYRFNPSALNAHVFRYLLSEFQSFQMLLLTFLTASHGRMPLITSYKLMIN</sequence>
<dbReference type="InterPro" id="IPR011009">
    <property type="entry name" value="Kinase-like_dom_sf"/>
</dbReference>
<evidence type="ECO:0000259" key="7">
    <source>
        <dbReference type="PROSITE" id="PS50011"/>
    </source>
</evidence>
<dbReference type="InterPro" id="IPR008271">
    <property type="entry name" value="Ser/Thr_kinase_AS"/>
</dbReference>
<dbReference type="Proteomes" id="UP001370490">
    <property type="component" value="Unassembled WGS sequence"/>
</dbReference>
<dbReference type="FunFam" id="1.10.510.10:FF:001090">
    <property type="entry name" value="Serine threonine protein kinase putative"/>
    <property type="match status" value="1"/>
</dbReference>